<reference evidence="1" key="1">
    <citation type="submission" date="2020-06" db="EMBL/GenBank/DDBJ databases">
        <title>Draft genome of Bugula neritina, a colonial animal packing powerful symbionts and potential medicines.</title>
        <authorList>
            <person name="Rayko M."/>
        </authorList>
    </citation>
    <scope>NUCLEOTIDE SEQUENCE [LARGE SCALE GENOMIC DNA]</scope>
    <source>
        <strain evidence="1">Kwan_BN1</strain>
    </source>
</reference>
<dbReference type="Proteomes" id="UP000593567">
    <property type="component" value="Unassembled WGS sequence"/>
</dbReference>
<dbReference type="EMBL" id="VXIV02000063">
    <property type="protein sequence ID" value="KAF6041286.1"/>
    <property type="molecule type" value="Genomic_DNA"/>
</dbReference>
<accession>A0A7J7KSU8</accession>
<sequence>MHTVDMGYTRRVQEPFADDDVEVDVVSTSSQPLDIMAWRQMAVTDSLSSSRRVDNYDEEEIVDPLTQLAIIATGPHSPLLHNNLALTAYQRYSLYTVYMSDYSIHV</sequence>
<organism evidence="1 2">
    <name type="scientific">Bugula neritina</name>
    <name type="common">Brown bryozoan</name>
    <name type="synonym">Sertularia neritina</name>
    <dbReference type="NCBI Taxonomy" id="10212"/>
    <lineage>
        <taxon>Eukaryota</taxon>
        <taxon>Metazoa</taxon>
        <taxon>Spiralia</taxon>
        <taxon>Lophotrochozoa</taxon>
        <taxon>Bryozoa</taxon>
        <taxon>Gymnolaemata</taxon>
        <taxon>Cheilostomatida</taxon>
        <taxon>Flustrina</taxon>
        <taxon>Buguloidea</taxon>
        <taxon>Bugulidae</taxon>
        <taxon>Bugula</taxon>
    </lineage>
</organism>
<gene>
    <name evidence="1" type="ORF">EB796_000448</name>
</gene>
<dbReference type="AlphaFoldDB" id="A0A7J7KSU8"/>
<comment type="caution">
    <text evidence="1">The sequence shown here is derived from an EMBL/GenBank/DDBJ whole genome shotgun (WGS) entry which is preliminary data.</text>
</comment>
<keyword evidence="2" id="KW-1185">Reference proteome</keyword>
<evidence type="ECO:0000313" key="2">
    <source>
        <dbReference type="Proteomes" id="UP000593567"/>
    </source>
</evidence>
<name>A0A7J7KSU8_BUGNE</name>
<protein>
    <submittedName>
        <fullName evidence="1">Uncharacterized protein</fullName>
    </submittedName>
</protein>
<evidence type="ECO:0000313" key="1">
    <source>
        <dbReference type="EMBL" id="KAF6041286.1"/>
    </source>
</evidence>
<proteinExistence type="predicted"/>